<reference evidence="5 6" key="1">
    <citation type="journal article" date="2021" name="Commun. Biol.">
        <title>The genome of Shorea leprosula (Dipterocarpaceae) highlights the ecological relevance of drought in aseasonal tropical rainforests.</title>
        <authorList>
            <person name="Ng K.K.S."/>
            <person name="Kobayashi M.J."/>
            <person name="Fawcett J.A."/>
            <person name="Hatakeyama M."/>
            <person name="Paape T."/>
            <person name="Ng C.H."/>
            <person name="Ang C.C."/>
            <person name="Tnah L.H."/>
            <person name="Lee C.T."/>
            <person name="Nishiyama T."/>
            <person name="Sese J."/>
            <person name="O'Brien M.J."/>
            <person name="Copetti D."/>
            <person name="Mohd Noor M.I."/>
            <person name="Ong R.C."/>
            <person name="Putra M."/>
            <person name="Sireger I.Z."/>
            <person name="Indrioko S."/>
            <person name="Kosugi Y."/>
            <person name="Izuno A."/>
            <person name="Isagi Y."/>
            <person name="Lee S.L."/>
            <person name="Shimizu K.K."/>
        </authorList>
    </citation>
    <scope>NUCLEOTIDE SEQUENCE [LARGE SCALE GENOMIC DNA]</scope>
    <source>
        <strain evidence="5">214</strain>
    </source>
</reference>
<proteinExistence type="predicted"/>
<keyword evidence="6" id="KW-1185">Reference proteome</keyword>
<protein>
    <recommendedName>
        <fullName evidence="7">Reverse transcriptase domain-containing protein</fullName>
    </recommendedName>
</protein>
<feature type="domain" description="RNase H type-1" evidence="3">
    <location>
        <begin position="761"/>
        <end position="844"/>
    </location>
</feature>
<evidence type="ECO:0000313" key="5">
    <source>
        <dbReference type="EMBL" id="GKU89130.1"/>
    </source>
</evidence>
<name>A0AAV5HQQ5_9ROSI</name>
<dbReference type="GO" id="GO:0004523">
    <property type="term" value="F:RNA-DNA hybrid ribonuclease activity"/>
    <property type="evidence" value="ECO:0007669"/>
    <property type="project" value="InterPro"/>
</dbReference>
<dbReference type="Pfam" id="PF00078">
    <property type="entry name" value="RVT_1"/>
    <property type="match status" value="1"/>
</dbReference>
<dbReference type="InterPro" id="IPR044730">
    <property type="entry name" value="RNase_H-like_dom_plant"/>
</dbReference>
<dbReference type="InterPro" id="IPR002156">
    <property type="entry name" value="RNaseH_domain"/>
</dbReference>
<feature type="domain" description="Reverse transcriptase" evidence="2">
    <location>
        <begin position="427"/>
        <end position="540"/>
    </location>
</feature>
<feature type="region of interest" description="Disordered" evidence="1">
    <location>
        <begin position="168"/>
        <end position="193"/>
    </location>
</feature>
<dbReference type="Proteomes" id="UP001054252">
    <property type="component" value="Unassembled WGS sequence"/>
</dbReference>
<sequence>MMADTHVRDLMMAMGKQLSLMAEEDNGLDLDDGNGIDLEGGISKWCLVGIVLTRKRYNMEALESTLAGVWRPVKGRMTKATGERIGAELGRLLEVDAGDGRVWGMEFIRVRVCIDSKKPLRRGMKLSLKDGPLWISFRYERLPHFCYWCAMPKRGKQGAAANNGRWLRDASGNPIEEEPRWGRQNPKMESHSNLEARGSHGEMIDFNGRDWRRNKEDLVVQIENTNIKANLKIKSLPITMSIFCWNCQGLGNHQAICCLIELVRLKKPVVPLNLNGCCMASERWWMHVIWLKYRWLVVISLGAKVVLRKSWTEEKLDKGLATLGWRTLFPRAKVIAITYFSSLFSSTPPSNIEQVTSYLSPRVTIADNDFLLLPFMEADLIKALYQMHPTKAPGLDGLSPGFFQCFWGIVKDDIVKPCLDFLNNGKVMQALSFVERWIRLIMECVSSVTYEVLLNGKEARQIIPSRGLRQGDPLSPYLFILYAEGLTAMINKAENSRSLHSIQICRRAQKISHLLFADDSLLFLFATETEAANLIAILRAYERASDQLAISKKSRGLGFRAMREFNLPMLGKQGWRLLMHPNSLAARIRKAKYFPCSNILCAKLKCPCNVTGRSIWHSIGLLNQGCRRLSGNGRDTKIWDDPWLPSNTQFYVQSPRPEGYDLQFVCELIDEETNSWRRDLVLQTFNAHKAQLILAVPLSWMGREDSWMWNFTKHDAIHWNDALWNNRGLNPHHIIERSLHFKMEYRKALLSKGRGAAAVQRVSETSALARDHQGEVIAAMVCQGQGTVEAEVAEACSLRRALLWAQTLTLRRIEVETDCITIVSTINSKTLNMNSSLGIILLDCRD</sequence>
<dbReference type="InterPro" id="IPR052343">
    <property type="entry name" value="Retrotransposon-Effector_Assoc"/>
</dbReference>
<evidence type="ECO:0000259" key="4">
    <source>
        <dbReference type="Pfam" id="PF14392"/>
    </source>
</evidence>
<dbReference type="Pfam" id="PF13456">
    <property type="entry name" value="RVT_3"/>
    <property type="match status" value="1"/>
</dbReference>
<dbReference type="InterPro" id="IPR025836">
    <property type="entry name" value="Zn_knuckle_CX2CX4HX4C"/>
</dbReference>
<evidence type="ECO:0008006" key="7">
    <source>
        <dbReference type="Google" id="ProtNLM"/>
    </source>
</evidence>
<dbReference type="CDD" id="cd06222">
    <property type="entry name" value="RNase_H_like"/>
    <property type="match status" value="1"/>
</dbReference>
<dbReference type="EMBL" id="BPVZ01000003">
    <property type="protein sequence ID" value="GKU89130.1"/>
    <property type="molecule type" value="Genomic_DNA"/>
</dbReference>
<evidence type="ECO:0000313" key="6">
    <source>
        <dbReference type="Proteomes" id="UP001054252"/>
    </source>
</evidence>
<dbReference type="PANTHER" id="PTHR46890">
    <property type="entry name" value="NON-LTR RETROLELEMENT REVERSE TRANSCRIPTASE-LIKE PROTEIN-RELATED"/>
    <property type="match status" value="1"/>
</dbReference>
<evidence type="ECO:0000259" key="2">
    <source>
        <dbReference type="Pfam" id="PF00078"/>
    </source>
</evidence>
<feature type="compositionally biased region" description="Basic and acidic residues" evidence="1">
    <location>
        <begin position="177"/>
        <end position="193"/>
    </location>
</feature>
<organism evidence="5 6">
    <name type="scientific">Rubroshorea leprosula</name>
    <dbReference type="NCBI Taxonomy" id="152421"/>
    <lineage>
        <taxon>Eukaryota</taxon>
        <taxon>Viridiplantae</taxon>
        <taxon>Streptophyta</taxon>
        <taxon>Embryophyta</taxon>
        <taxon>Tracheophyta</taxon>
        <taxon>Spermatophyta</taxon>
        <taxon>Magnoliopsida</taxon>
        <taxon>eudicotyledons</taxon>
        <taxon>Gunneridae</taxon>
        <taxon>Pentapetalae</taxon>
        <taxon>rosids</taxon>
        <taxon>malvids</taxon>
        <taxon>Malvales</taxon>
        <taxon>Dipterocarpaceae</taxon>
        <taxon>Rubroshorea</taxon>
    </lineage>
</organism>
<evidence type="ECO:0000256" key="1">
    <source>
        <dbReference type="SAM" id="MobiDB-lite"/>
    </source>
</evidence>
<gene>
    <name evidence="5" type="ORF">SLEP1_g3313</name>
</gene>
<dbReference type="GO" id="GO:0003676">
    <property type="term" value="F:nucleic acid binding"/>
    <property type="evidence" value="ECO:0007669"/>
    <property type="project" value="InterPro"/>
</dbReference>
<dbReference type="PANTHER" id="PTHR46890:SF48">
    <property type="entry name" value="RNA-DIRECTED DNA POLYMERASE"/>
    <property type="match status" value="1"/>
</dbReference>
<comment type="caution">
    <text evidence="5">The sequence shown here is derived from an EMBL/GenBank/DDBJ whole genome shotgun (WGS) entry which is preliminary data.</text>
</comment>
<dbReference type="InterPro" id="IPR000477">
    <property type="entry name" value="RT_dom"/>
</dbReference>
<dbReference type="AlphaFoldDB" id="A0AAV5HQQ5"/>
<feature type="domain" description="Zinc knuckle CX2CX4HX4C" evidence="4">
    <location>
        <begin position="114"/>
        <end position="151"/>
    </location>
</feature>
<dbReference type="Pfam" id="PF14392">
    <property type="entry name" value="zf-CCHC_4"/>
    <property type="match status" value="1"/>
</dbReference>
<evidence type="ECO:0000259" key="3">
    <source>
        <dbReference type="Pfam" id="PF13456"/>
    </source>
</evidence>
<accession>A0AAV5HQQ5</accession>